<organism evidence="8 9">
    <name type="scientific">Glycine soja</name>
    <name type="common">Wild soybean</name>
    <dbReference type="NCBI Taxonomy" id="3848"/>
    <lineage>
        <taxon>Eukaryota</taxon>
        <taxon>Viridiplantae</taxon>
        <taxon>Streptophyta</taxon>
        <taxon>Embryophyta</taxon>
        <taxon>Tracheophyta</taxon>
        <taxon>Spermatophyta</taxon>
        <taxon>Magnoliopsida</taxon>
        <taxon>eudicotyledons</taxon>
        <taxon>Gunneridae</taxon>
        <taxon>Pentapetalae</taxon>
        <taxon>rosids</taxon>
        <taxon>fabids</taxon>
        <taxon>Fabales</taxon>
        <taxon>Fabaceae</taxon>
        <taxon>Papilionoideae</taxon>
        <taxon>50 kb inversion clade</taxon>
        <taxon>NPAAA clade</taxon>
        <taxon>indigoferoid/millettioid clade</taxon>
        <taxon>Phaseoleae</taxon>
        <taxon>Glycine</taxon>
        <taxon>Glycine subgen. Soja</taxon>
    </lineage>
</organism>
<dbReference type="PANTHER" id="PTHR33399">
    <property type="entry name" value="OXYGEN-EVOLVING ENHANCER PROTEIN 3-1, CHLOROPLASTIC"/>
    <property type="match status" value="1"/>
</dbReference>
<name>A0A445HTJ9_GLYSO</name>
<dbReference type="AlphaFoldDB" id="A0A445HTJ9"/>
<proteinExistence type="inferred from homology"/>
<evidence type="ECO:0000313" key="8">
    <source>
        <dbReference type="EMBL" id="RZB76983.1"/>
    </source>
</evidence>
<evidence type="ECO:0000313" key="9">
    <source>
        <dbReference type="Proteomes" id="UP000289340"/>
    </source>
</evidence>
<gene>
    <name evidence="8" type="ORF">D0Y65_035095</name>
</gene>
<keyword evidence="2" id="KW-0150">Chloroplast</keyword>
<comment type="subcellular location">
    <subcellularLocation>
        <location evidence="1">Plastid</location>
        <location evidence="1">Chloroplast thylakoid membrane</location>
    </subcellularLocation>
</comment>
<evidence type="ECO:0000256" key="7">
    <source>
        <dbReference type="ARBA" id="ARBA00035649"/>
    </source>
</evidence>
<comment type="caution">
    <text evidence="8">The sequence shown here is derived from an EMBL/GenBank/DDBJ whole genome shotgun (WGS) entry which is preliminary data.</text>
</comment>
<keyword evidence="4" id="KW-0809">Transit peptide</keyword>
<dbReference type="EMBL" id="QZWG01000012">
    <property type="protein sequence ID" value="RZB76983.1"/>
    <property type="molecule type" value="Genomic_DNA"/>
</dbReference>
<dbReference type="FunFam" id="1.20.120.290:FF:000003">
    <property type="entry name" value="Photosynthetic NDH subunit of lumenal location 3, chloroplastic"/>
    <property type="match status" value="1"/>
</dbReference>
<dbReference type="SUPFAM" id="SSF101112">
    <property type="entry name" value="Oxygen-evolving enhancer protein 3"/>
    <property type="match status" value="1"/>
</dbReference>
<evidence type="ECO:0000256" key="4">
    <source>
        <dbReference type="ARBA" id="ARBA00022946"/>
    </source>
</evidence>
<sequence length="250" mass="28264">MNHLSFSDLTHMSSFTTIMAPVTNLHGAVSKTLIPITCHLPNAHKSITKRGQVIGFLGSKAQKEASECQVQATRRAAALGLATVVLTWQFNDKVSLAKDNGFWYEDHPLPGPTVTNNIANEKTGTRSFLKRGLYIANIGVKGSVFRIKKYAFDLLAMADLIAEDTLNYVRKYLRLKSTFMYYDFDKVISAIPVDDKQQLTDMANKLFDNFERLEEASRKKSLPETKSCYQETEVMLKEVMDKMDIMYKSI</sequence>
<evidence type="ECO:0000256" key="6">
    <source>
        <dbReference type="ARBA" id="ARBA00023136"/>
    </source>
</evidence>
<accession>A0A445HTJ9</accession>
<dbReference type="Proteomes" id="UP000289340">
    <property type="component" value="Chromosome 12"/>
</dbReference>
<dbReference type="InterPro" id="IPR054099">
    <property type="entry name" value="PSII_PsbQ_pln"/>
</dbReference>
<reference evidence="8 9" key="1">
    <citation type="submission" date="2018-09" db="EMBL/GenBank/DDBJ databases">
        <title>A high-quality reference genome of wild soybean provides a powerful tool to mine soybean genomes.</title>
        <authorList>
            <person name="Xie M."/>
            <person name="Chung C.Y.L."/>
            <person name="Li M.-W."/>
            <person name="Wong F.-L."/>
            <person name="Chan T.-F."/>
            <person name="Lam H.-M."/>
        </authorList>
    </citation>
    <scope>NUCLEOTIDE SEQUENCE [LARGE SCALE GENOMIC DNA]</scope>
    <source>
        <strain evidence="9">cv. W05</strain>
        <tissue evidence="8">Hypocotyl of etiolated seedlings</tissue>
    </source>
</reference>
<keyword evidence="9" id="KW-1185">Reference proteome</keyword>
<evidence type="ECO:0000256" key="5">
    <source>
        <dbReference type="ARBA" id="ARBA00023078"/>
    </source>
</evidence>
<dbReference type="GO" id="GO:0005509">
    <property type="term" value="F:calcium ion binding"/>
    <property type="evidence" value="ECO:0007669"/>
    <property type="project" value="InterPro"/>
</dbReference>
<dbReference type="GO" id="GO:0009767">
    <property type="term" value="P:photosynthetic electron transport chain"/>
    <property type="evidence" value="ECO:0007669"/>
    <property type="project" value="TreeGrafter"/>
</dbReference>
<dbReference type="Gramene" id="XM_028337630.1">
    <property type="protein sequence ID" value="XP_028193431.1"/>
    <property type="gene ID" value="LOC114379074"/>
</dbReference>
<dbReference type="GO" id="GO:0009535">
    <property type="term" value="C:chloroplast thylakoid membrane"/>
    <property type="evidence" value="ECO:0007669"/>
    <property type="project" value="UniProtKB-SubCell"/>
</dbReference>
<dbReference type="GO" id="GO:0009654">
    <property type="term" value="C:photosystem II oxygen evolving complex"/>
    <property type="evidence" value="ECO:0007669"/>
    <property type="project" value="InterPro"/>
</dbReference>
<dbReference type="GO" id="GO:0019898">
    <property type="term" value="C:extrinsic component of membrane"/>
    <property type="evidence" value="ECO:0007669"/>
    <property type="project" value="InterPro"/>
</dbReference>
<comment type="similarity">
    <text evidence="7">Belongs to the PsbQ family.</text>
</comment>
<protein>
    <submittedName>
        <fullName evidence="8">Photosynthetic NDH subunit of lumenal location 3, chloroplastic</fullName>
    </submittedName>
</protein>
<dbReference type="InterPro" id="IPR008797">
    <property type="entry name" value="PSII_PsbQ"/>
</dbReference>
<keyword evidence="5" id="KW-0793">Thylakoid</keyword>
<evidence type="ECO:0000256" key="3">
    <source>
        <dbReference type="ARBA" id="ARBA00022640"/>
    </source>
</evidence>
<dbReference type="PANTHER" id="PTHR33399:SF2">
    <property type="entry name" value="PHOTOSYNTHETIC NDH SUBUNIT OF LUMENAL LOCATION 3, CHLOROPLASTIC"/>
    <property type="match status" value="1"/>
</dbReference>
<dbReference type="Gene3D" id="1.20.120.290">
    <property type="entry name" value="Oxygen-evolving enhancer protein 3 (PsbQ), four-helix up-down bundle"/>
    <property type="match status" value="1"/>
</dbReference>
<keyword evidence="3" id="KW-0934">Plastid</keyword>
<evidence type="ECO:0000256" key="1">
    <source>
        <dbReference type="ARBA" id="ARBA00004334"/>
    </source>
</evidence>
<evidence type="ECO:0000256" key="2">
    <source>
        <dbReference type="ARBA" id="ARBA00022528"/>
    </source>
</evidence>
<keyword evidence="6" id="KW-0472">Membrane</keyword>
<dbReference type="Pfam" id="PF05757">
    <property type="entry name" value="PsbQ"/>
    <property type="match status" value="1"/>
</dbReference>
<dbReference type="SMR" id="A0A445HTJ9"/>
<dbReference type="InterPro" id="IPR023222">
    <property type="entry name" value="PsbQ-like_dom_sf"/>
</dbReference>